<feature type="compositionally biased region" description="Basic and acidic residues" evidence="3">
    <location>
        <begin position="403"/>
        <end position="412"/>
    </location>
</feature>
<dbReference type="EMBL" id="JAAQHG020000009">
    <property type="protein sequence ID" value="KAL1587687.1"/>
    <property type="molecule type" value="Genomic_DNA"/>
</dbReference>
<organism evidence="8 9">
    <name type="scientific">Cladosporium halotolerans</name>
    <dbReference type="NCBI Taxonomy" id="1052096"/>
    <lineage>
        <taxon>Eukaryota</taxon>
        <taxon>Fungi</taxon>
        <taxon>Dikarya</taxon>
        <taxon>Ascomycota</taxon>
        <taxon>Pezizomycotina</taxon>
        <taxon>Dothideomycetes</taxon>
        <taxon>Dothideomycetidae</taxon>
        <taxon>Cladosporiales</taxon>
        <taxon>Cladosporiaceae</taxon>
        <taxon>Cladosporium</taxon>
    </lineage>
</organism>
<dbReference type="SMART" id="SM01271">
    <property type="entry name" value="LSM14"/>
    <property type="match status" value="1"/>
</dbReference>
<feature type="compositionally biased region" description="Pro residues" evidence="3">
    <location>
        <begin position="257"/>
        <end position="273"/>
    </location>
</feature>
<dbReference type="InterPro" id="IPR019050">
    <property type="entry name" value="FDF_dom"/>
</dbReference>
<dbReference type="GeneID" id="96004886"/>
<dbReference type="PANTHER" id="PTHR13586:SF0">
    <property type="entry name" value="TRAILER HITCH, ISOFORM H"/>
    <property type="match status" value="1"/>
</dbReference>
<dbReference type="GO" id="GO:0033962">
    <property type="term" value="P:P-body assembly"/>
    <property type="evidence" value="ECO:0007669"/>
    <property type="project" value="TreeGrafter"/>
</dbReference>
<dbReference type="GO" id="GO:0003729">
    <property type="term" value="F:mRNA binding"/>
    <property type="evidence" value="ECO:0007669"/>
    <property type="project" value="TreeGrafter"/>
</dbReference>
<feature type="short sequence motif" description="TFG box" evidence="2">
    <location>
        <begin position="504"/>
        <end position="524"/>
    </location>
</feature>
<gene>
    <name evidence="8" type="ORF">WHR41_03442</name>
</gene>
<reference evidence="8 9" key="1">
    <citation type="journal article" date="2020" name="Microbiol. Resour. Announc.">
        <title>Draft Genome Sequence of a Cladosporium Species Isolated from the Mesophotic Ascidian Didemnum maculosum.</title>
        <authorList>
            <person name="Gioti A."/>
            <person name="Siaperas R."/>
            <person name="Nikolaivits E."/>
            <person name="Le Goff G."/>
            <person name="Ouazzani J."/>
            <person name="Kotoulas G."/>
            <person name="Topakas E."/>
        </authorList>
    </citation>
    <scope>NUCLEOTIDE SEQUENCE [LARGE SCALE GENOMIC DNA]</scope>
    <source>
        <strain evidence="8 9">TM138-S3</strain>
    </source>
</reference>
<feature type="compositionally biased region" description="Low complexity" evidence="3">
    <location>
        <begin position="274"/>
        <end position="299"/>
    </location>
</feature>
<evidence type="ECO:0000313" key="8">
    <source>
        <dbReference type="EMBL" id="KAL1587687.1"/>
    </source>
</evidence>
<dbReference type="InterPro" id="IPR010920">
    <property type="entry name" value="LSM_dom_sf"/>
</dbReference>
<protein>
    <submittedName>
        <fullName evidence="8">Uncharacterized protein</fullName>
    </submittedName>
</protein>
<feature type="compositionally biased region" description="Gly residues" evidence="3">
    <location>
        <begin position="540"/>
        <end position="554"/>
    </location>
</feature>
<evidence type="ECO:0000259" key="5">
    <source>
        <dbReference type="PROSITE" id="PS51513"/>
    </source>
</evidence>
<feature type="compositionally biased region" description="Pro residues" evidence="3">
    <location>
        <begin position="167"/>
        <end position="193"/>
    </location>
</feature>
<dbReference type="InterPro" id="IPR047575">
    <property type="entry name" value="Sm"/>
</dbReference>
<feature type="compositionally biased region" description="Pro residues" evidence="3">
    <location>
        <begin position="120"/>
        <end position="137"/>
    </location>
</feature>
<dbReference type="InterPro" id="IPR025609">
    <property type="entry name" value="Lsm14-like_N"/>
</dbReference>
<feature type="domain" description="FFD box profile" evidence="5">
    <location>
        <begin position="476"/>
        <end position="492"/>
    </location>
</feature>
<feature type="region of interest" description="Disordered" evidence="3">
    <location>
        <begin position="490"/>
        <end position="576"/>
    </location>
</feature>
<evidence type="ECO:0000259" key="7">
    <source>
        <dbReference type="PROSITE" id="PS52002"/>
    </source>
</evidence>
<name>A0AB34KUH3_9PEZI</name>
<dbReference type="Pfam" id="PF12701">
    <property type="entry name" value="LSM14"/>
    <property type="match status" value="1"/>
</dbReference>
<dbReference type="InterPro" id="IPR025761">
    <property type="entry name" value="FFD_box"/>
</dbReference>
<evidence type="ECO:0000313" key="9">
    <source>
        <dbReference type="Proteomes" id="UP000803884"/>
    </source>
</evidence>
<accession>A0AB34KUH3</accession>
<comment type="caution">
    <text evidence="8">The sequence shown here is derived from an EMBL/GenBank/DDBJ whole genome shotgun (WGS) entry which is preliminary data.</text>
</comment>
<dbReference type="SMART" id="SM01199">
    <property type="entry name" value="FDF"/>
    <property type="match status" value="1"/>
</dbReference>
<evidence type="ECO:0000256" key="1">
    <source>
        <dbReference type="PROSITE-ProRule" id="PRU00846"/>
    </source>
</evidence>
<dbReference type="RefSeq" id="XP_069230792.1">
    <property type="nucleotide sequence ID" value="XM_069372048.1"/>
</dbReference>
<dbReference type="PROSITE" id="PS52002">
    <property type="entry name" value="SM"/>
    <property type="match status" value="1"/>
</dbReference>
<feature type="domain" description="DFDF" evidence="4">
    <location>
        <begin position="407"/>
        <end position="443"/>
    </location>
</feature>
<dbReference type="PROSITE" id="PS51536">
    <property type="entry name" value="TFG"/>
    <property type="match status" value="1"/>
</dbReference>
<keyword evidence="9" id="KW-1185">Reference proteome</keyword>
<evidence type="ECO:0000259" key="6">
    <source>
        <dbReference type="PROSITE" id="PS51536"/>
    </source>
</evidence>
<feature type="compositionally biased region" description="Low complexity" evidence="3">
    <location>
        <begin position="315"/>
        <end position="366"/>
    </location>
</feature>
<dbReference type="Pfam" id="PF09532">
    <property type="entry name" value="FDF"/>
    <property type="match status" value="1"/>
</dbReference>
<feature type="region of interest" description="Disordered" evidence="3">
    <location>
        <begin position="439"/>
        <end position="459"/>
    </location>
</feature>
<feature type="domain" description="TFG box profile" evidence="6">
    <location>
        <begin position="504"/>
        <end position="524"/>
    </location>
</feature>
<feature type="compositionally biased region" description="Basic and acidic residues" evidence="3">
    <location>
        <begin position="491"/>
        <end position="516"/>
    </location>
</feature>
<feature type="region of interest" description="Disordered" evidence="3">
    <location>
        <begin position="40"/>
        <end position="59"/>
    </location>
</feature>
<feature type="region of interest" description="Disordered" evidence="3">
    <location>
        <begin position="75"/>
        <end position="419"/>
    </location>
</feature>
<feature type="short sequence motif" description="FFD box" evidence="1">
    <location>
        <begin position="476"/>
        <end position="492"/>
    </location>
</feature>
<evidence type="ECO:0000256" key="2">
    <source>
        <dbReference type="PROSITE-ProRule" id="PRU00869"/>
    </source>
</evidence>
<proteinExistence type="predicted"/>
<dbReference type="InterPro" id="IPR025768">
    <property type="entry name" value="TFG_box"/>
</dbReference>
<dbReference type="InterPro" id="IPR025762">
    <property type="entry name" value="DFDF"/>
</dbReference>
<dbReference type="SUPFAM" id="SSF50182">
    <property type="entry name" value="Sm-like ribonucleoproteins"/>
    <property type="match status" value="1"/>
</dbReference>
<feature type="compositionally biased region" description="Low complexity" evidence="3">
    <location>
        <begin position="99"/>
        <end position="119"/>
    </location>
</feature>
<feature type="domain" description="Sm" evidence="7">
    <location>
        <begin position="1"/>
        <end position="80"/>
    </location>
</feature>
<evidence type="ECO:0000259" key="4">
    <source>
        <dbReference type="PROSITE" id="PS51512"/>
    </source>
</evidence>
<dbReference type="AlphaFoldDB" id="A0AB34KUH3"/>
<dbReference type="GO" id="GO:0000932">
    <property type="term" value="C:P-body"/>
    <property type="evidence" value="ECO:0007669"/>
    <property type="project" value="TreeGrafter"/>
</dbReference>
<dbReference type="GO" id="GO:0034063">
    <property type="term" value="P:stress granule assembly"/>
    <property type="evidence" value="ECO:0007669"/>
    <property type="project" value="TreeGrafter"/>
</dbReference>
<dbReference type="Gene3D" id="2.30.30.100">
    <property type="match status" value="1"/>
</dbReference>
<dbReference type="Proteomes" id="UP000803884">
    <property type="component" value="Unassembled WGS sequence"/>
</dbReference>
<dbReference type="CDD" id="cd01736">
    <property type="entry name" value="LSm14_N"/>
    <property type="match status" value="1"/>
</dbReference>
<sequence length="576" mass="59871">MSEYIGSRISLISKSDIKYVGTLHEINSESSTIALENVTSYGTEGRRGDPSQELPGSDQIYEYIVFRGSDVKELSMVEAPKENQPPAMPNDPAIMGSTRPPQQQQPQQPNQQQFRNQPGQQPPYPPYGFPPGPPPPFQQQSRFQGPGGPHGFPGTPGAVPGYGMGFAPPPPGYGMPPPYGPPGQGFPPPPPGAFSPNNQPMPIGPPGQQRPPQMQGATPGPVGSGSKQGTPQPASAQAPQPPPVQANMKPVEMSTTPAPPSAVPATGPPPPVESKPSPAAATAPSAPAQAPHQTAAKKAANSRVALPLAPNAASKPAVPKQAAAGGQAAPAPAAQPQSYADATHAATAAVAAAMAKLGPASQQQQQAGGTLDNLTQKVNQMRVHDAPARGRGRGRGRGGPAGGRRESAHKPMEVPTEDYDFESANAKFNKQDLIKEQIATGSPVTSPQNGDTPDPIANGHTESEEVVIPAKPGAEKGYDKQSSFFDNISSDLKDRMDAQGESVDGRAMRREERNKNVDTFGQGSVDNGYRGGFRGRGRGGRGYGRGGPRGGYRGGFDPRGAPRGRGRGGPNEMTTA</sequence>
<dbReference type="PROSITE" id="PS51512">
    <property type="entry name" value="DFDF"/>
    <property type="match status" value="1"/>
</dbReference>
<feature type="compositionally biased region" description="Polar residues" evidence="3">
    <location>
        <begin position="439"/>
        <end position="451"/>
    </location>
</feature>
<dbReference type="PANTHER" id="PTHR13586">
    <property type="entry name" value="SCD6 PROTEIN-RELATED"/>
    <property type="match status" value="1"/>
</dbReference>
<dbReference type="PROSITE" id="PS51513">
    <property type="entry name" value="FFD"/>
    <property type="match status" value="1"/>
</dbReference>
<evidence type="ECO:0000256" key="3">
    <source>
        <dbReference type="SAM" id="MobiDB-lite"/>
    </source>
</evidence>